<dbReference type="KEGG" id="dfa:DFA_10606"/>
<dbReference type="InterPro" id="IPR035899">
    <property type="entry name" value="DBL_dom_sf"/>
</dbReference>
<dbReference type="InterPro" id="IPR011993">
    <property type="entry name" value="PH-like_dom_sf"/>
</dbReference>
<feature type="region of interest" description="Disordered" evidence="2">
    <location>
        <begin position="1226"/>
        <end position="1257"/>
    </location>
</feature>
<dbReference type="InterPro" id="IPR019200">
    <property type="entry name" value="ATP_adenylylTrfase_C"/>
</dbReference>
<feature type="compositionally biased region" description="Low complexity" evidence="2">
    <location>
        <begin position="172"/>
        <end position="196"/>
    </location>
</feature>
<feature type="compositionally biased region" description="Pro residues" evidence="2">
    <location>
        <begin position="61"/>
        <end position="70"/>
    </location>
</feature>
<feature type="compositionally biased region" description="Low complexity" evidence="2">
    <location>
        <begin position="209"/>
        <end position="234"/>
    </location>
</feature>
<evidence type="ECO:0000256" key="2">
    <source>
        <dbReference type="SAM" id="MobiDB-lite"/>
    </source>
</evidence>
<dbReference type="GO" id="GO:0005096">
    <property type="term" value="F:GTPase activator activity"/>
    <property type="evidence" value="ECO:0007669"/>
    <property type="project" value="UniProtKB-KW"/>
</dbReference>
<feature type="region of interest" description="Disordered" evidence="2">
    <location>
        <begin position="23"/>
        <end position="362"/>
    </location>
</feature>
<dbReference type="InterPro" id="IPR045759">
    <property type="entry name" value="Ap4A_phos1/2_N"/>
</dbReference>
<dbReference type="STRING" id="1054147.F4QAP4"/>
<dbReference type="SUPFAM" id="SSF50729">
    <property type="entry name" value="PH domain-like"/>
    <property type="match status" value="1"/>
</dbReference>
<dbReference type="Proteomes" id="UP000007797">
    <property type="component" value="Unassembled WGS sequence"/>
</dbReference>
<dbReference type="InterPro" id="IPR008936">
    <property type="entry name" value="Rho_GTPase_activation_prot"/>
</dbReference>
<keyword evidence="1" id="KW-0343">GTPase activation</keyword>
<dbReference type="PANTHER" id="PTHR38420:SF1">
    <property type="entry name" value="PUTATIVE (AFU_ORTHOLOGUE AFUA_5G14690)-RELATED"/>
    <property type="match status" value="1"/>
</dbReference>
<dbReference type="Gene3D" id="3.30.428.70">
    <property type="match status" value="1"/>
</dbReference>
<dbReference type="InterPro" id="IPR000219">
    <property type="entry name" value="DH_dom"/>
</dbReference>
<dbReference type="Gene3D" id="2.30.29.30">
    <property type="entry name" value="Pleckstrin-homology domain (PH domain)/Phosphotyrosine-binding domain (PTB)"/>
    <property type="match status" value="1"/>
</dbReference>
<dbReference type="RefSeq" id="XP_004354510.1">
    <property type="nucleotide sequence ID" value="XM_004354458.1"/>
</dbReference>
<dbReference type="SMART" id="SM00324">
    <property type="entry name" value="RhoGAP"/>
    <property type="match status" value="1"/>
</dbReference>
<dbReference type="Pfam" id="PF09830">
    <property type="entry name" value="ATP_transf"/>
    <property type="match status" value="1"/>
</dbReference>
<dbReference type="GeneID" id="14867059"/>
<feature type="compositionally biased region" description="Low complexity" evidence="2">
    <location>
        <begin position="272"/>
        <end position="283"/>
    </location>
</feature>
<dbReference type="PROSITE" id="PS50238">
    <property type="entry name" value="RHOGAP"/>
    <property type="match status" value="1"/>
</dbReference>
<feature type="compositionally biased region" description="Low complexity" evidence="2">
    <location>
        <begin position="71"/>
        <end position="103"/>
    </location>
</feature>
<evidence type="ECO:0000313" key="5">
    <source>
        <dbReference type="EMBL" id="EGG15763.1"/>
    </source>
</evidence>
<evidence type="ECO:0000259" key="3">
    <source>
        <dbReference type="PROSITE" id="PS50010"/>
    </source>
</evidence>
<dbReference type="Pfam" id="PF19327">
    <property type="entry name" value="Ap4A_phos_N"/>
    <property type="match status" value="1"/>
</dbReference>
<dbReference type="GO" id="GO:0005085">
    <property type="term" value="F:guanyl-nucleotide exchange factor activity"/>
    <property type="evidence" value="ECO:0007669"/>
    <property type="project" value="InterPro"/>
</dbReference>
<dbReference type="SUPFAM" id="SSF48350">
    <property type="entry name" value="GTPase activation domain, GAP"/>
    <property type="match status" value="1"/>
</dbReference>
<feature type="domain" description="Rho-GAP" evidence="4">
    <location>
        <begin position="951"/>
        <end position="1144"/>
    </location>
</feature>
<name>F4QAP4_CACFS</name>
<dbReference type="PANTHER" id="PTHR38420">
    <property type="entry name" value="AP-4-A PHOSPHORYLASE II"/>
    <property type="match status" value="1"/>
</dbReference>
<dbReference type="EMBL" id="GL883026">
    <property type="protein sequence ID" value="EGG15763.1"/>
    <property type="molecule type" value="Genomic_DNA"/>
</dbReference>
<dbReference type="InterPro" id="IPR043171">
    <property type="entry name" value="Ap4A_phos1/2-like"/>
</dbReference>
<feature type="compositionally biased region" description="Low complexity" evidence="2">
    <location>
        <begin position="394"/>
        <end position="468"/>
    </location>
</feature>
<dbReference type="SUPFAM" id="SSF48065">
    <property type="entry name" value="DBL homology domain (DH-domain)"/>
    <property type="match status" value="1"/>
</dbReference>
<dbReference type="GO" id="GO:0007165">
    <property type="term" value="P:signal transduction"/>
    <property type="evidence" value="ECO:0007669"/>
    <property type="project" value="InterPro"/>
</dbReference>
<dbReference type="InterPro" id="IPR000198">
    <property type="entry name" value="RhoGAP_dom"/>
</dbReference>
<dbReference type="GO" id="GO:0003877">
    <property type="term" value="F:ATP:ADP adenylyltransferase activity"/>
    <property type="evidence" value="ECO:0007669"/>
    <property type="project" value="InterPro"/>
</dbReference>
<dbReference type="PROSITE" id="PS50010">
    <property type="entry name" value="DH_2"/>
    <property type="match status" value="1"/>
</dbReference>
<dbReference type="CDD" id="cd00159">
    <property type="entry name" value="RhoGAP"/>
    <property type="match status" value="1"/>
</dbReference>
<reference evidence="6" key="1">
    <citation type="journal article" date="2011" name="Genome Res.">
        <title>Phylogeny-wide analysis of social amoeba genomes highlights ancient origins for complex intercellular communication.</title>
        <authorList>
            <person name="Heidel A.J."/>
            <person name="Lawal H.M."/>
            <person name="Felder M."/>
            <person name="Schilde C."/>
            <person name="Helps N.R."/>
            <person name="Tunggal B."/>
            <person name="Rivero F."/>
            <person name="John U."/>
            <person name="Schleicher M."/>
            <person name="Eichinger L."/>
            <person name="Platzer M."/>
            <person name="Noegel A.A."/>
            <person name="Schaap P."/>
            <person name="Gloeckner G."/>
        </authorList>
    </citation>
    <scope>NUCLEOTIDE SEQUENCE [LARGE SCALE GENOMIC DNA]</scope>
    <source>
        <strain evidence="6">SH3</strain>
    </source>
</reference>
<feature type="compositionally biased region" description="Low complexity" evidence="2">
    <location>
        <begin position="41"/>
        <end position="60"/>
    </location>
</feature>
<proteinExistence type="predicted"/>
<evidence type="ECO:0000259" key="4">
    <source>
        <dbReference type="PROSITE" id="PS50238"/>
    </source>
</evidence>
<dbReference type="InterPro" id="IPR009163">
    <property type="entry name" value="Ap4A_phos1/2"/>
</dbReference>
<dbReference type="OMA" id="KWPCVEG"/>
<protein>
    <submittedName>
        <fullName evidence="5">Pleckstrin domain-containing protein</fullName>
    </submittedName>
</protein>
<feature type="compositionally biased region" description="Low complexity" evidence="2">
    <location>
        <begin position="325"/>
        <end position="336"/>
    </location>
</feature>
<dbReference type="Gene3D" id="1.20.900.10">
    <property type="entry name" value="Dbl homology (DH) domain"/>
    <property type="match status" value="1"/>
</dbReference>
<dbReference type="SMART" id="SM00325">
    <property type="entry name" value="RhoGEF"/>
    <property type="match status" value="1"/>
</dbReference>
<organism evidence="5 6">
    <name type="scientific">Cavenderia fasciculata</name>
    <name type="common">Slime mold</name>
    <name type="synonym">Dictyostelium fasciculatum</name>
    <dbReference type="NCBI Taxonomy" id="261658"/>
    <lineage>
        <taxon>Eukaryota</taxon>
        <taxon>Amoebozoa</taxon>
        <taxon>Evosea</taxon>
        <taxon>Eumycetozoa</taxon>
        <taxon>Dictyostelia</taxon>
        <taxon>Acytosteliales</taxon>
        <taxon>Cavenderiaceae</taxon>
        <taxon>Cavenderia</taxon>
    </lineage>
</organism>
<accession>F4QAP4</accession>
<feature type="compositionally biased region" description="Gly residues" evidence="2">
    <location>
        <begin position="104"/>
        <end position="114"/>
    </location>
</feature>
<keyword evidence="6" id="KW-1185">Reference proteome</keyword>
<evidence type="ECO:0000313" key="6">
    <source>
        <dbReference type="Proteomes" id="UP000007797"/>
    </source>
</evidence>
<dbReference type="GO" id="GO:0005524">
    <property type="term" value="F:ATP binding"/>
    <property type="evidence" value="ECO:0007669"/>
    <property type="project" value="InterPro"/>
</dbReference>
<evidence type="ECO:0000256" key="1">
    <source>
        <dbReference type="ARBA" id="ARBA00022468"/>
    </source>
</evidence>
<dbReference type="OrthoDB" id="19778at2759"/>
<feature type="compositionally biased region" description="Polar residues" evidence="2">
    <location>
        <begin position="31"/>
        <end position="40"/>
    </location>
</feature>
<dbReference type="InterPro" id="IPR036265">
    <property type="entry name" value="HIT-like_sf"/>
</dbReference>
<dbReference type="SUPFAM" id="SSF54197">
    <property type="entry name" value="HIT-like"/>
    <property type="match status" value="1"/>
</dbReference>
<feature type="domain" description="DH" evidence="3">
    <location>
        <begin position="616"/>
        <end position="801"/>
    </location>
</feature>
<feature type="compositionally biased region" description="Polar residues" evidence="2">
    <location>
        <begin position="252"/>
        <end position="262"/>
    </location>
</feature>
<dbReference type="CDD" id="cd00160">
    <property type="entry name" value="RhoGEF"/>
    <property type="match status" value="1"/>
</dbReference>
<dbReference type="Pfam" id="PF00620">
    <property type="entry name" value="RhoGAP"/>
    <property type="match status" value="1"/>
</dbReference>
<feature type="compositionally biased region" description="Acidic residues" evidence="2">
    <location>
        <begin position="287"/>
        <end position="297"/>
    </location>
</feature>
<dbReference type="GO" id="GO:0009117">
    <property type="term" value="P:nucleotide metabolic process"/>
    <property type="evidence" value="ECO:0007669"/>
    <property type="project" value="InterPro"/>
</dbReference>
<dbReference type="Pfam" id="PF00621">
    <property type="entry name" value="RhoGEF"/>
    <property type="match status" value="1"/>
</dbReference>
<sequence>MNYCALFDPQLWRQEKCRHCFKSESEHRYSRTQSQLELNFNNDTTSNTKNKQQQPTTKQQQPPPPKPNLPSTPSSSSKSTSSSGDGTPSNHGSNNNNNNISSKSGGGGGGGSGGLNKSKGNIMNTTPSVDRAPLSIRRTLTPQAIETFSKRIFQGSSPSSSPNNKQQAVVGSPTLNNPSTTTTSLLPPTSPYSSPRPAAPIPISRKDQSPTSPKPSSATAASSALSSSPSTPSSGNTNKMIKLFNSGGSGGTSAVEQSTTTVIPFKLQQEQSSNLSYSDSSSSQVDLENEEQDELEDNQTSPSNSSLIHLVETRQSRSQSDIPHSSTSKDLLDTSTVPSLKTPSTPIPPSIRKPSHHHHHPQNDSLLSIIYQQKHVRQNDLSPPLLGSSPAKQSPLSSLNSMSSLSSSSTTISSSSSSSSSSSTSPSFSSLPYTPLSSSSSLNNYLNQQQQPQQQKEAQQLKEPQQQQHPTPNRKYTIAKGLMKLKKNNGDFKKSSANNTLKRSNIANWVDTNNDMFKIFNAIQSTLISLPGISPNVVMNIMDILYNQQLDLSFYTGVNPTYLDGIRNAIDTLQTWKTAQIYVKDVVKVQSCVRRFLAKRRVDWLASTYSKSLLRERNIAFRQLIYEERRYNNNLKIILEHYYNKLNAAPSHIITDDDFNAIFSSIDEIFLVHQRILEQFEQLHNKWPCVEGLGDIFLRIAPELKVYGNYVKNFKNAIDTLERCRKENVKFAAFIDECCQNTPGQVYDLMALIATPLNHLSMYQRQLFAIANHTPSHWPDYVNIINSEKMMKEVEQLVQDNLAQAQNAASLLNIYRKVNNKKLLDPFVIPGRIYLHEGKLVKFETKKQDQVYFYFLCNDIILFTKKQRGGGDLLKFKYLFHLNDIIVSDQPDNNLHKYIISISKKGTNDTAAAGNNISISFSVEDGEEKRGLLKQFSHLTTVNNSTKIFGVSIVDLVSREAEKTFVPNFILKASNVLLNHINVEGLFRVSPNQLEVDTLKETINKSQSSQLEGILQKAGPHHVASVFKAFFREMIPPLFTYELYDRIIEIGDSRGVEAHEQMRRVKTLLQSIPQCNQVTLQVILLLLGTIASSSDRNKMTNSNLAIVLAPNLIKPSYQTIETSLQIPIINNLISLMLDNYQLLYKDKSVSIMLRGTANLMHNTVTSSTTSMSLWEMIQKVSERATRIGAIEKIESHPVFIKESNVNFMLSVAGALAKRPFNFDKSSSTSCSTSPSPSPCINNNQNNQNNNDNNNNNNTILQKKKQFIDPFLPCDKDLLVCDLFGTHNLVLNKFNVSNHHCIIATTDYQDQIEPLNRNDFKAIWECVDKCDMLCFFNCGAQSGASQPHKHVQLLRTPYFENEQNLKCPIESVIKKHLKGPDVIVNVDSLGFHSAAVQLDKSKLSDDSSSLDQRAQYFESNYIDLLNHLKLVVHDNNNNNNNKDDNDDTIQKKYNTGGNSYNFIMTNEWMFVVPRKCYQSNGISINSVGFTGSILVRSEREMETIKQHGIVNILNEVSYSPPKY</sequence>
<gene>
    <name evidence="5" type="primary">xacB</name>
    <name evidence="5" type="ORF">DFA_10606</name>
</gene>
<dbReference type="Gene3D" id="1.10.555.10">
    <property type="entry name" value="Rho GTPase activation protein"/>
    <property type="match status" value="1"/>
</dbReference>
<feature type="region of interest" description="Disordered" evidence="2">
    <location>
        <begin position="380"/>
        <end position="474"/>
    </location>
</feature>